<keyword evidence="3" id="KW-1003">Cell membrane</keyword>
<evidence type="ECO:0000256" key="6">
    <source>
        <dbReference type="ARBA" id="ARBA00023136"/>
    </source>
</evidence>
<name>A0A268FD28_NIACI</name>
<comment type="caution">
    <text evidence="7">The sequence shown here is derived from an EMBL/GenBank/DDBJ whole genome shotgun (WGS) entry which is preliminary data.</text>
</comment>
<accession>A0A268FD28</accession>
<dbReference type="InterPro" id="IPR052518">
    <property type="entry name" value="CHR_Transporter"/>
</dbReference>
<protein>
    <submittedName>
        <fullName evidence="7">Chromate transporter</fullName>
    </submittedName>
</protein>
<dbReference type="Pfam" id="PF02417">
    <property type="entry name" value="Chromate_transp"/>
    <property type="match status" value="1"/>
</dbReference>
<evidence type="ECO:0000256" key="3">
    <source>
        <dbReference type="ARBA" id="ARBA00022475"/>
    </source>
</evidence>
<dbReference type="RefSeq" id="WP_095330222.1">
    <property type="nucleotide sequence ID" value="NZ_CP026031.1"/>
</dbReference>
<dbReference type="KEGG" id="bcir:C2I06_24125"/>
<evidence type="ECO:0000256" key="5">
    <source>
        <dbReference type="ARBA" id="ARBA00022989"/>
    </source>
</evidence>
<comment type="similarity">
    <text evidence="2">Belongs to the chromate ion transporter (CHR) (TC 2.A.51) family.</text>
</comment>
<gene>
    <name evidence="7" type="ORF">CHH57_10685</name>
</gene>
<keyword evidence="5" id="KW-1133">Transmembrane helix</keyword>
<evidence type="ECO:0000313" key="7">
    <source>
        <dbReference type="EMBL" id="PAD83278.1"/>
    </source>
</evidence>
<reference evidence="7 8" key="1">
    <citation type="submission" date="2017-07" db="EMBL/GenBank/DDBJ databases">
        <title>Isolation and whole genome analysis of endospore-forming bacteria from heroin.</title>
        <authorList>
            <person name="Kalinowski J."/>
            <person name="Ahrens B."/>
            <person name="Al-Dilaimi A."/>
            <person name="Winkler A."/>
            <person name="Wibberg D."/>
            <person name="Schleenbecker U."/>
            <person name="Ruckert C."/>
            <person name="Wolfel R."/>
            <person name="Grass G."/>
        </authorList>
    </citation>
    <scope>NUCLEOTIDE SEQUENCE [LARGE SCALE GENOMIC DNA]</scope>
    <source>
        <strain evidence="7 8">7521-2</strain>
    </source>
</reference>
<comment type="subcellular location">
    <subcellularLocation>
        <location evidence="1">Cell membrane</location>
        <topology evidence="1">Multi-pass membrane protein</topology>
    </subcellularLocation>
</comment>
<dbReference type="Proteomes" id="UP000216961">
    <property type="component" value="Unassembled WGS sequence"/>
</dbReference>
<dbReference type="InterPro" id="IPR003370">
    <property type="entry name" value="Chromate_transpt"/>
</dbReference>
<dbReference type="GO" id="GO:0005886">
    <property type="term" value="C:plasma membrane"/>
    <property type="evidence" value="ECO:0007669"/>
    <property type="project" value="UniProtKB-SubCell"/>
</dbReference>
<keyword evidence="4" id="KW-0812">Transmembrane</keyword>
<evidence type="ECO:0000256" key="1">
    <source>
        <dbReference type="ARBA" id="ARBA00004651"/>
    </source>
</evidence>
<evidence type="ECO:0000256" key="4">
    <source>
        <dbReference type="ARBA" id="ARBA00022692"/>
    </source>
</evidence>
<sequence length="178" mass="19391">MLVQLFLFFLLIGTVSFGGGYAMIPVIEQGVSARGWISTNEFTDIMAIAGMSPGPIATNSATLVGYQLAGVPGGIISSLAMTIPSLVIILLMAICFTKVNEYKLVKQSFYGLRPIVTSLIVYAAWKFAYSNHVISLNVNMEMISLLLICLVSLYFLWRWKAHPLFVLLGAGIAGIFVF</sequence>
<dbReference type="GO" id="GO:0015109">
    <property type="term" value="F:chromate transmembrane transporter activity"/>
    <property type="evidence" value="ECO:0007669"/>
    <property type="project" value="InterPro"/>
</dbReference>
<organism evidence="7 8">
    <name type="scientific">Niallia circulans</name>
    <name type="common">Bacillus circulans</name>
    <dbReference type="NCBI Taxonomy" id="1397"/>
    <lineage>
        <taxon>Bacteria</taxon>
        <taxon>Bacillati</taxon>
        <taxon>Bacillota</taxon>
        <taxon>Bacilli</taxon>
        <taxon>Bacillales</taxon>
        <taxon>Bacillaceae</taxon>
        <taxon>Niallia</taxon>
    </lineage>
</organism>
<dbReference type="EMBL" id="NPBQ01000064">
    <property type="protein sequence ID" value="PAD83278.1"/>
    <property type="molecule type" value="Genomic_DNA"/>
</dbReference>
<proteinExistence type="inferred from homology"/>
<dbReference type="PANTHER" id="PTHR43663:SF1">
    <property type="entry name" value="CHROMATE TRANSPORTER"/>
    <property type="match status" value="1"/>
</dbReference>
<evidence type="ECO:0000256" key="2">
    <source>
        <dbReference type="ARBA" id="ARBA00005262"/>
    </source>
</evidence>
<evidence type="ECO:0000313" key="8">
    <source>
        <dbReference type="Proteomes" id="UP000216961"/>
    </source>
</evidence>
<dbReference type="AlphaFoldDB" id="A0A268FD28"/>
<keyword evidence="6" id="KW-0472">Membrane</keyword>
<dbReference type="PANTHER" id="PTHR43663">
    <property type="entry name" value="CHROMATE TRANSPORT PROTEIN-RELATED"/>
    <property type="match status" value="1"/>
</dbReference>